<reference evidence="16" key="1">
    <citation type="submission" date="2016-10" db="EMBL/GenBank/DDBJ databases">
        <authorList>
            <person name="Varghese N."/>
            <person name="Submissions S."/>
        </authorList>
    </citation>
    <scope>NUCLEOTIDE SEQUENCE [LARGE SCALE GENOMIC DNA]</scope>
    <source>
        <strain evidence="16">R-53102</strain>
    </source>
</reference>
<feature type="binding site" evidence="11">
    <location>
        <position position="168"/>
    </location>
    <ligand>
        <name>ATP</name>
        <dbReference type="ChEBI" id="CHEBI:30616"/>
    </ligand>
</feature>
<dbReference type="EMBL" id="FOMN01000001">
    <property type="protein sequence ID" value="SFD28603.1"/>
    <property type="molecule type" value="Genomic_DNA"/>
</dbReference>
<dbReference type="CDD" id="cd05398">
    <property type="entry name" value="NT_ClassII-CCAase"/>
    <property type="match status" value="1"/>
</dbReference>
<feature type="domain" description="Poly A polymerase head" evidence="12">
    <location>
        <begin position="27"/>
        <end position="146"/>
    </location>
</feature>
<feature type="binding site" evidence="11">
    <location>
        <position position="35"/>
    </location>
    <ligand>
        <name>CTP</name>
        <dbReference type="ChEBI" id="CHEBI:37563"/>
    </ligand>
</feature>
<dbReference type="PANTHER" id="PTHR46173:SF1">
    <property type="entry name" value="CCA TRNA NUCLEOTIDYLTRANSFERASE 1, MITOCHONDRIAL"/>
    <property type="match status" value="1"/>
</dbReference>
<keyword evidence="6 11" id="KW-0547">Nucleotide-binding</keyword>
<evidence type="ECO:0000313" key="16">
    <source>
        <dbReference type="Proteomes" id="UP000199599"/>
    </source>
</evidence>
<sequence>MKIDKLPSIFLSALPVLEILEQAGYEAYFVGGSIRDLLLKRPIHDIDIATSAYPEEVKKLFPKTIDTGIKHGTVTVLHHGESYEITTFRTESGYQDFRRPDKVTFVRSLAEDLKRRDFTINALAMNTSGDIIDLFDGLSDLHKHLIKAVGNPLERFHEDALRMMRAVRFMSQLGFKLEKQTATALKELHPLLAKISVERIRDEFVKMGLGNDSRRAFAVFLNTHLSEEVPNFAGKKNLLAIYPNLKFNPDLETSLWSVIAILLKIPNRQIASFMRSWKNSNLMTNKVEKIITLFDVISAHVPTDFELFEAGEGTLMNTIDVARILGQPISSEILVNRYRALPIKKAADLAVDGRFLINLGIKPGPELGNLLLTIKKAVVAGELENSPEAIAAFLNVE</sequence>
<dbReference type="InterPro" id="IPR002646">
    <property type="entry name" value="PolA_pol_head_dom"/>
</dbReference>
<dbReference type="RefSeq" id="WP_090091887.1">
    <property type="nucleotide sequence ID" value="NZ_CBCRVU010000001.1"/>
</dbReference>
<feature type="binding site" evidence="11">
    <location>
        <position position="45"/>
    </location>
    <ligand>
        <name>Mg(2+)</name>
        <dbReference type="ChEBI" id="CHEBI:18420"/>
    </ligand>
</feature>
<evidence type="ECO:0000259" key="14">
    <source>
        <dbReference type="Pfam" id="PF13735"/>
    </source>
</evidence>
<dbReference type="EC" id="2.7.7.72" evidence="11"/>
<evidence type="ECO:0000256" key="5">
    <source>
        <dbReference type="ARBA" id="ARBA00022723"/>
    </source>
</evidence>
<feature type="domain" description="tRNA nucleotidyltransferase/poly(A) polymerase RNA and SrmB- binding" evidence="13">
    <location>
        <begin position="174"/>
        <end position="231"/>
    </location>
</feature>
<comment type="similarity">
    <text evidence="11">Belongs to the tRNA nucleotidyltransferase/poly(A) polymerase family. Bacterial CCA-adding enzyme type 3 subfamily.</text>
</comment>
<evidence type="ECO:0000256" key="4">
    <source>
        <dbReference type="ARBA" id="ARBA00022695"/>
    </source>
</evidence>
<dbReference type="GO" id="GO:0004810">
    <property type="term" value="F:CCA tRNA nucleotidyltransferase activity"/>
    <property type="evidence" value="ECO:0007669"/>
    <property type="project" value="UniProtKB-UniRule"/>
</dbReference>
<dbReference type="STRING" id="1505723.SAMN04487792_0099"/>
<dbReference type="InterPro" id="IPR023068">
    <property type="entry name" value="CCA-adding_enz_firmicutes"/>
</dbReference>
<gene>
    <name evidence="11" type="primary">cca</name>
    <name evidence="15" type="ORF">SAMN04487792_0099</name>
</gene>
<accession>A0A1I1RAL9</accession>
<evidence type="ECO:0000259" key="12">
    <source>
        <dbReference type="Pfam" id="PF01743"/>
    </source>
</evidence>
<evidence type="ECO:0000256" key="8">
    <source>
        <dbReference type="ARBA" id="ARBA00022840"/>
    </source>
</evidence>
<protein>
    <recommendedName>
        <fullName evidence="11">CCA-adding enzyme</fullName>
        <ecNumber evidence="11">2.7.7.72</ecNumber>
    </recommendedName>
    <alternativeName>
        <fullName evidence="11">CCA tRNA nucleotidyltransferase</fullName>
    </alternativeName>
    <alternativeName>
        <fullName evidence="11">tRNA CCA-pyrophosphorylase</fullName>
    </alternativeName>
    <alternativeName>
        <fullName evidence="11">tRNA adenylyl-/cytidylyl- transferase</fullName>
    </alternativeName>
    <alternativeName>
        <fullName evidence="11">tRNA nucleotidyltransferase</fullName>
    </alternativeName>
    <alternativeName>
        <fullName evidence="11">tRNA-NT</fullName>
    </alternativeName>
</protein>
<feature type="binding site" evidence="11">
    <location>
        <position position="165"/>
    </location>
    <ligand>
        <name>ATP</name>
        <dbReference type="ChEBI" id="CHEBI:30616"/>
    </ligand>
</feature>
<dbReference type="Gene3D" id="1.10.110.30">
    <property type="match status" value="1"/>
</dbReference>
<feature type="binding site" evidence="11">
    <location>
        <position position="162"/>
    </location>
    <ligand>
        <name>CTP</name>
        <dbReference type="ChEBI" id="CHEBI:37563"/>
    </ligand>
</feature>
<dbReference type="InterPro" id="IPR032828">
    <property type="entry name" value="PolyA_RNA-bd"/>
</dbReference>
<feature type="binding site" evidence="11">
    <location>
        <position position="116"/>
    </location>
    <ligand>
        <name>CTP</name>
        <dbReference type="ChEBI" id="CHEBI:37563"/>
    </ligand>
</feature>
<evidence type="ECO:0000313" key="15">
    <source>
        <dbReference type="EMBL" id="SFD28603.1"/>
    </source>
</evidence>
<feature type="binding site" evidence="11">
    <location>
        <position position="159"/>
    </location>
    <ligand>
        <name>CTP</name>
        <dbReference type="ChEBI" id="CHEBI:37563"/>
    </ligand>
</feature>
<evidence type="ECO:0000256" key="9">
    <source>
        <dbReference type="ARBA" id="ARBA00022842"/>
    </source>
</evidence>
<evidence type="ECO:0000256" key="2">
    <source>
        <dbReference type="ARBA" id="ARBA00022679"/>
    </source>
</evidence>
<comment type="catalytic activity">
    <reaction evidence="11">
        <text>a tRNA precursor + 2 CTP + ATP = a tRNA with a 3' CCA end + 3 diphosphate</text>
        <dbReference type="Rhea" id="RHEA:14433"/>
        <dbReference type="Rhea" id="RHEA-COMP:10465"/>
        <dbReference type="Rhea" id="RHEA-COMP:10468"/>
        <dbReference type="ChEBI" id="CHEBI:30616"/>
        <dbReference type="ChEBI" id="CHEBI:33019"/>
        <dbReference type="ChEBI" id="CHEBI:37563"/>
        <dbReference type="ChEBI" id="CHEBI:74896"/>
        <dbReference type="ChEBI" id="CHEBI:83071"/>
        <dbReference type="EC" id="2.7.7.72"/>
    </reaction>
</comment>
<dbReference type="InterPro" id="IPR050264">
    <property type="entry name" value="Bact_CCA-adding_enz_type3_sf"/>
</dbReference>
<dbReference type="Pfam" id="PF13735">
    <property type="entry name" value="tRNA_NucTran2_2"/>
    <property type="match status" value="1"/>
</dbReference>
<comment type="subunit">
    <text evidence="11">Homodimer.</text>
</comment>
<keyword evidence="3 11" id="KW-0819">tRNA processing</keyword>
<dbReference type="SUPFAM" id="SSF81891">
    <property type="entry name" value="Poly A polymerase C-terminal region-like"/>
    <property type="match status" value="1"/>
</dbReference>
<keyword evidence="4 11" id="KW-0548">Nucleotidyltransferase</keyword>
<dbReference type="Gene3D" id="1.20.58.560">
    <property type="match status" value="1"/>
</dbReference>
<feature type="binding site" evidence="11">
    <location>
        <position position="168"/>
    </location>
    <ligand>
        <name>CTP</name>
        <dbReference type="ChEBI" id="CHEBI:37563"/>
    </ligand>
</feature>
<proteinExistence type="inferred from homology"/>
<feature type="binding site" evidence="11">
    <location>
        <position position="159"/>
    </location>
    <ligand>
        <name>ATP</name>
        <dbReference type="ChEBI" id="CHEBI:30616"/>
    </ligand>
</feature>
<dbReference type="Pfam" id="PF01743">
    <property type="entry name" value="PolyA_pol"/>
    <property type="match status" value="1"/>
</dbReference>
<evidence type="ECO:0000259" key="13">
    <source>
        <dbReference type="Pfam" id="PF12627"/>
    </source>
</evidence>
<comment type="miscellaneous">
    <text evidence="11">A single active site specifically recognizes both ATP and CTP and is responsible for their addition.</text>
</comment>
<dbReference type="HAMAP" id="MF_01263">
    <property type="entry name" value="CCA_bact_type3"/>
    <property type="match status" value="1"/>
</dbReference>
<feature type="binding site" evidence="11">
    <location>
        <position position="35"/>
    </location>
    <ligand>
        <name>ATP</name>
        <dbReference type="ChEBI" id="CHEBI:30616"/>
    </ligand>
</feature>
<feature type="binding site" evidence="11">
    <location>
        <position position="162"/>
    </location>
    <ligand>
        <name>ATP</name>
        <dbReference type="ChEBI" id="CHEBI:30616"/>
    </ligand>
</feature>
<dbReference type="GO" id="GO:0000287">
    <property type="term" value="F:magnesium ion binding"/>
    <property type="evidence" value="ECO:0007669"/>
    <property type="project" value="UniProtKB-UniRule"/>
</dbReference>
<keyword evidence="8 11" id="KW-0067">ATP-binding</keyword>
<dbReference type="Pfam" id="PF12627">
    <property type="entry name" value="PolyA_pol_RNAbd"/>
    <property type="match status" value="1"/>
</dbReference>
<dbReference type="Proteomes" id="UP000199599">
    <property type="component" value="Unassembled WGS sequence"/>
</dbReference>
<dbReference type="Gene3D" id="3.30.460.10">
    <property type="entry name" value="Beta Polymerase, domain 2"/>
    <property type="match status" value="1"/>
</dbReference>
<evidence type="ECO:0000256" key="1">
    <source>
        <dbReference type="ARBA" id="ARBA00001946"/>
    </source>
</evidence>
<evidence type="ECO:0000256" key="7">
    <source>
        <dbReference type="ARBA" id="ARBA00022800"/>
    </source>
</evidence>
<keyword evidence="5 11" id="KW-0479">Metal-binding</keyword>
<keyword evidence="7 11" id="KW-0692">RNA repair</keyword>
<evidence type="ECO:0000256" key="11">
    <source>
        <dbReference type="HAMAP-Rule" id="MF_01263"/>
    </source>
</evidence>
<keyword evidence="9 11" id="KW-0460">Magnesium</keyword>
<dbReference type="GO" id="GO:0160016">
    <property type="term" value="F:CCACCA tRNA nucleotidyltransferase activity"/>
    <property type="evidence" value="ECO:0007669"/>
    <property type="project" value="RHEA"/>
</dbReference>
<feature type="binding site" evidence="11">
    <location>
        <position position="47"/>
    </location>
    <ligand>
        <name>Mg(2+)</name>
        <dbReference type="ChEBI" id="CHEBI:18420"/>
    </ligand>
</feature>
<dbReference type="NCBIfam" id="NF009814">
    <property type="entry name" value="PRK13299.1"/>
    <property type="match status" value="1"/>
</dbReference>
<feature type="domain" description="CCA-adding enzyme C-terminal" evidence="14">
    <location>
        <begin position="251"/>
        <end position="393"/>
    </location>
</feature>
<feature type="binding site" evidence="11">
    <location>
        <position position="32"/>
    </location>
    <ligand>
        <name>CTP</name>
        <dbReference type="ChEBI" id="CHEBI:37563"/>
    </ligand>
</feature>
<evidence type="ECO:0000256" key="6">
    <source>
        <dbReference type="ARBA" id="ARBA00022741"/>
    </source>
</evidence>
<comment type="function">
    <text evidence="11">Catalyzes the addition and repair of the essential 3'-terminal CCA sequence in tRNAs without using a nucleic acid template. Adds these three nucleotides in the order of C, C, and A to the tRNA nucleotide-73, using CTP and ATP as substrates and producing inorganic pyrophosphate. tRNA 3'-terminal CCA addition is required both for tRNA processing and repair. Also involved in tRNA surveillance by mediating tandem CCA addition to generate a CCACCA at the 3' terminus of unstable tRNAs. While stable tRNAs receive only 3'-terminal CCA, unstable tRNAs are marked with CCACCA and rapidly degraded.</text>
</comment>
<dbReference type="GO" id="GO:0005524">
    <property type="term" value="F:ATP binding"/>
    <property type="evidence" value="ECO:0007669"/>
    <property type="project" value="UniProtKB-UniRule"/>
</dbReference>
<dbReference type="PANTHER" id="PTHR46173">
    <property type="entry name" value="CCA TRNA NUCLEOTIDYLTRANSFERASE 1, MITOCHONDRIAL"/>
    <property type="match status" value="1"/>
</dbReference>
<feature type="binding site" evidence="11">
    <location>
        <position position="165"/>
    </location>
    <ligand>
        <name>CTP</name>
        <dbReference type="ChEBI" id="CHEBI:37563"/>
    </ligand>
</feature>
<dbReference type="InterPro" id="IPR043519">
    <property type="entry name" value="NT_sf"/>
</dbReference>
<keyword evidence="10 11" id="KW-0694">RNA-binding</keyword>
<evidence type="ECO:0000256" key="3">
    <source>
        <dbReference type="ARBA" id="ARBA00022694"/>
    </source>
</evidence>
<feature type="binding site" evidence="11">
    <location>
        <position position="116"/>
    </location>
    <ligand>
        <name>ATP</name>
        <dbReference type="ChEBI" id="CHEBI:30616"/>
    </ligand>
</feature>
<name>A0A1I1RAL9_9LACO</name>
<evidence type="ECO:0000256" key="10">
    <source>
        <dbReference type="ARBA" id="ARBA00022884"/>
    </source>
</evidence>
<feature type="binding site" evidence="11">
    <location>
        <position position="32"/>
    </location>
    <ligand>
        <name>ATP</name>
        <dbReference type="ChEBI" id="CHEBI:30616"/>
    </ligand>
</feature>
<dbReference type="InterPro" id="IPR032810">
    <property type="entry name" value="CCA-adding_enz_C"/>
</dbReference>
<dbReference type="GO" id="GO:0042245">
    <property type="term" value="P:RNA repair"/>
    <property type="evidence" value="ECO:0007669"/>
    <property type="project" value="UniProtKB-KW"/>
</dbReference>
<dbReference type="AlphaFoldDB" id="A0A1I1RAL9"/>
<keyword evidence="2 11" id="KW-0808">Transferase</keyword>
<dbReference type="SUPFAM" id="SSF81301">
    <property type="entry name" value="Nucleotidyltransferase"/>
    <property type="match status" value="1"/>
</dbReference>
<comment type="catalytic activity">
    <reaction evidence="11">
        <text>a tRNA with a 3' CCA end + 2 CTP + ATP = a tRNA with a 3' CCACCA end + 3 diphosphate</text>
        <dbReference type="Rhea" id="RHEA:76235"/>
        <dbReference type="Rhea" id="RHEA-COMP:10468"/>
        <dbReference type="Rhea" id="RHEA-COMP:18655"/>
        <dbReference type="ChEBI" id="CHEBI:30616"/>
        <dbReference type="ChEBI" id="CHEBI:33019"/>
        <dbReference type="ChEBI" id="CHEBI:37563"/>
        <dbReference type="ChEBI" id="CHEBI:83071"/>
        <dbReference type="ChEBI" id="CHEBI:195187"/>
    </reaction>
</comment>
<comment type="cofactor">
    <cofactor evidence="1 11">
        <name>Mg(2+)</name>
        <dbReference type="ChEBI" id="CHEBI:18420"/>
    </cofactor>
</comment>
<dbReference type="Gene3D" id="1.10.246.80">
    <property type="match status" value="1"/>
</dbReference>
<dbReference type="GO" id="GO:0000049">
    <property type="term" value="F:tRNA binding"/>
    <property type="evidence" value="ECO:0007669"/>
    <property type="project" value="UniProtKB-UniRule"/>
</dbReference>
<organism evidence="15 16">
    <name type="scientific">Lactobacillus bombicola</name>
    <dbReference type="NCBI Taxonomy" id="1505723"/>
    <lineage>
        <taxon>Bacteria</taxon>
        <taxon>Bacillati</taxon>
        <taxon>Bacillota</taxon>
        <taxon>Bacilli</taxon>
        <taxon>Lactobacillales</taxon>
        <taxon>Lactobacillaceae</taxon>
        <taxon>Lactobacillus</taxon>
    </lineage>
</organism>
<dbReference type="GO" id="GO:0001680">
    <property type="term" value="P:tRNA 3'-terminal CCA addition"/>
    <property type="evidence" value="ECO:0007669"/>
    <property type="project" value="UniProtKB-UniRule"/>
</dbReference>